<feature type="region of interest" description="Disordered" evidence="1">
    <location>
        <begin position="42"/>
        <end position="64"/>
    </location>
</feature>
<feature type="chain" id="PRO_5040215328" evidence="2">
    <location>
        <begin position="30"/>
        <end position="185"/>
    </location>
</feature>
<keyword evidence="4" id="KW-1185">Reference proteome</keyword>
<sequence length="185" mass="21407">MTASSTVKFMSLIKATLMVVIFMNGYSSGTPYDQENYQIIHSKTDKPPLPRPFSLDSTRDKRQNYPTSIQDVLKENSSNNMERIGGSKISLHVERPSMLQHFRPNDPSEVNLLATTSFRFSSLPTAENGRTQNERHGENKFNIVEMIQRKRPFTMTLSVIPVENENEMEFFDHMWKTKMQKVQKT</sequence>
<evidence type="ECO:0000256" key="2">
    <source>
        <dbReference type="SAM" id="SignalP"/>
    </source>
</evidence>
<accession>A0A9P0MA84</accession>
<keyword evidence="2" id="KW-0732">Signal</keyword>
<name>A0A9P0MA84_ACAOB</name>
<dbReference type="OrthoDB" id="6747854at2759"/>
<comment type="caution">
    <text evidence="3">The sequence shown here is derived from an EMBL/GenBank/DDBJ whole genome shotgun (WGS) entry which is preliminary data.</text>
</comment>
<evidence type="ECO:0000313" key="4">
    <source>
        <dbReference type="Proteomes" id="UP001152888"/>
    </source>
</evidence>
<evidence type="ECO:0000313" key="3">
    <source>
        <dbReference type="EMBL" id="CAH2014722.1"/>
    </source>
</evidence>
<proteinExistence type="predicted"/>
<organism evidence="3 4">
    <name type="scientific">Acanthoscelides obtectus</name>
    <name type="common">Bean weevil</name>
    <name type="synonym">Bruchus obtectus</name>
    <dbReference type="NCBI Taxonomy" id="200917"/>
    <lineage>
        <taxon>Eukaryota</taxon>
        <taxon>Metazoa</taxon>
        <taxon>Ecdysozoa</taxon>
        <taxon>Arthropoda</taxon>
        <taxon>Hexapoda</taxon>
        <taxon>Insecta</taxon>
        <taxon>Pterygota</taxon>
        <taxon>Neoptera</taxon>
        <taxon>Endopterygota</taxon>
        <taxon>Coleoptera</taxon>
        <taxon>Polyphaga</taxon>
        <taxon>Cucujiformia</taxon>
        <taxon>Chrysomeloidea</taxon>
        <taxon>Chrysomelidae</taxon>
        <taxon>Bruchinae</taxon>
        <taxon>Bruchini</taxon>
        <taxon>Acanthoscelides</taxon>
    </lineage>
</organism>
<evidence type="ECO:0000256" key="1">
    <source>
        <dbReference type="SAM" id="MobiDB-lite"/>
    </source>
</evidence>
<feature type="signal peptide" evidence="2">
    <location>
        <begin position="1"/>
        <end position="29"/>
    </location>
</feature>
<dbReference type="Proteomes" id="UP001152888">
    <property type="component" value="Unassembled WGS sequence"/>
</dbReference>
<gene>
    <name evidence="3" type="ORF">ACAOBT_LOCUS34317</name>
</gene>
<protein>
    <submittedName>
        <fullName evidence="3">Uncharacterized protein</fullName>
    </submittedName>
</protein>
<reference evidence="3" key="1">
    <citation type="submission" date="2022-03" db="EMBL/GenBank/DDBJ databases">
        <authorList>
            <person name="Sayadi A."/>
        </authorList>
    </citation>
    <scope>NUCLEOTIDE SEQUENCE</scope>
</reference>
<dbReference type="AlphaFoldDB" id="A0A9P0MA84"/>
<dbReference type="EMBL" id="CAKOFQ010008546">
    <property type="protein sequence ID" value="CAH2014722.1"/>
    <property type="molecule type" value="Genomic_DNA"/>
</dbReference>